<keyword evidence="1" id="KW-0812">Transmembrane</keyword>
<keyword evidence="3" id="KW-1185">Reference proteome</keyword>
<evidence type="ECO:0000313" key="3">
    <source>
        <dbReference type="Proteomes" id="UP001479436"/>
    </source>
</evidence>
<evidence type="ECO:0000256" key="1">
    <source>
        <dbReference type="SAM" id="Phobius"/>
    </source>
</evidence>
<proteinExistence type="predicted"/>
<protein>
    <submittedName>
        <fullName evidence="2">Uncharacterized protein</fullName>
    </submittedName>
</protein>
<gene>
    <name evidence="2" type="ORF">K7432_018054</name>
</gene>
<name>A0ABR2WCM1_9FUNG</name>
<dbReference type="EMBL" id="JASJQH010004946">
    <property type="protein sequence ID" value="KAK9752161.1"/>
    <property type="molecule type" value="Genomic_DNA"/>
</dbReference>
<evidence type="ECO:0000313" key="2">
    <source>
        <dbReference type="EMBL" id="KAK9752161.1"/>
    </source>
</evidence>
<comment type="caution">
    <text evidence="2">The sequence shown here is derived from an EMBL/GenBank/DDBJ whole genome shotgun (WGS) entry which is preliminary data.</text>
</comment>
<keyword evidence="1" id="KW-0472">Membrane</keyword>
<feature type="transmembrane region" description="Helical" evidence="1">
    <location>
        <begin position="21"/>
        <end position="44"/>
    </location>
</feature>
<dbReference type="Proteomes" id="UP001479436">
    <property type="component" value="Unassembled WGS sequence"/>
</dbReference>
<accession>A0ABR2WCM1</accession>
<organism evidence="2 3">
    <name type="scientific">Basidiobolus ranarum</name>
    <dbReference type="NCBI Taxonomy" id="34480"/>
    <lineage>
        <taxon>Eukaryota</taxon>
        <taxon>Fungi</taxon>
        <taxon>Fungi incertae sedis</taxon>
        <taxon>Zoopagomycota</taxon>
        <taxon>Entomophthoromycotina</taxon>
        <taxon>Basidiobolomycetes</taxon>
        <taxon>Basidiobolales</taxon>
        <taxon>Basidiobolaceae</taxon>
        <taxon>Basidiobolus</taxon>
    </lineage>
</organism>
<sequence length="79" mass="8503">MVVEQEQKTTANFMVKVIITLVKITVAFVPVVELALSITIGVAYSKASGDTDPLEYILAAAGAISDLVNCYKLCTTFNF</sequence>
<reference evidence="2 3" key="1">
    <citation type="submission" date="2023-04" db="EMBL/GenBank/DDBJ databases">
        <title>Genome of Basidiobolus ranarum AG-B5.</title>
        <authorList>
            <person name="Stajich J.E."/>
            <person name="Carter-House D."/>
            <person name="Gryganskyi A."/>
        </authorList>
    </citation>
    <scope>NUCLEOTIDE SEQUENCE [LARGE SCALE GENOMIC DNA]</scope>
    <source>
        <strain evidence="2 3">AG-B5</strain>
    </source>
</reference>
<keyword evidence="1" id="KW-1133">Transmembrane helix</keyword>